<dbReference type="InterPro" id="IPR012334">
    <property type="entry name" value="Pectin_lyas_fold"/>
</dbReference>
<dbReference type="SMART" id="SM00637">
    <property type="entry name" value="CBD_II"/>
    <property type="match status" value="2"/>
</dbReference>
<dbReference type="GO" id="GO:0004553">
    <property type="term" value="F:hydrolase activity, hydrolyzing O-glycosyl compounds"/>
    <property type="evidence" value="ECO:0007669"/>
    <property type="project" value="InterPro"/>
</dbReference>
<reference evidence="6 7" key="1">
    <citation type="journal article" date="2013" name="Genome Announc.">
        <title>Draft Genome Sequence of an Alphaproteobacterium, Caenispirillum salinarum AK4(T), Isolated from a Solar Saltern.</title>
        <authorList>
            <person name="Khatri I."/>
            <person name="Singh A."/>
            <person name="Korpole S."/>
            <person name="Pinnaka A.K."/>
            <person name="Subramanian S."/>
        </authorList>
    </citation>
    <scope>NUCLEOTIDE SEQUENCE [LARGE SCALE GENOMIC DNA]</scope>
    <source>
        <strain evidence="6 7">AK4</strain>
    </source>
</reference>
<dbReference type="GO" id="GO:0005975">
    <property type="term" value="P:carbohydrate metabolic process"/>
    <property type="evidence" value="ECO:0007669"/>
    <property type="project" value="InterPro"/>
</dbReference>
<keyword evidence="7" id="KW-1185">Reference proteome</keyword>
<dbReference type="SUPFAM" id="SSF51126">
    <property type="entry name" value="Pectin lyase-like"/>
    <property type="match status" value="1"/>
</dbReference>
<dbReference type="PRINTS" id="PR00313">
    <property type="entry name" value="CABNDNGRPT"/>
</dbReference>
<dbReference type="Pfam" id="PF00353">
    <property type="entry name" value="HemolysinCabind"/>
    <property type="match status" value="3"/>
</dbReference>
<dbReference type="Pfam" id="PF08548">
    <property type="entry name" value="Peptidase_M10_C"/>
    <property type="match status" value="1"/>
</dbReference>
<dbReference type="Proteomes" id="UP000009881">
    <property type="component" value="Unassembled WGS sequence"/>
</dbReference>
<evidence type="ECO:0000313" key="7">
    <source>
        <dbReference type="Proteomes" id="UP000009881"/>
    </source>
</evidence>
<dbReference type="SUPFAM" id="SSF49384">
    <property type="entry name" value="Carbohydrate-binding domain"/>
    <property type="match status" value="3"/>
</dbReference>
<dbReference type="InterPro" id="IPR001343">
    <property type="entry name" value="Hemolysn_Ca-bd"/>
</dbReference>
<protein>
    <submittedName>
        <fullName evidence="6">Hemolysin-type calcium binding protein</fullName>
    </submittedName>
</protein>
<evidence type="ECO:0000256" key="4">
    <source>
        <dbReference type="ARBA" id="ARBA00022737"/>
    </source>
</evidence>
<dbReference type="eggNOG" id="COG3693">
    <property type="taxonomic scope" value="Bacteria"/>
</dbReference>
<feature type="domain" description="CBM2" evidence="5">
    <location>
        <begin position="1"/>
        <end position="105"/>
    </location>
</feature>
<evidence type="ECO:0000256" key="3">
    <source>
        <dbReference type="ARBA" id="ARBA00022525"/>
    </source>
</evidence>
<dbReference type="InterPro" id="IPR001919">
    <property type="entry name" value="CBD2"/>
</dbReference>
<sequence>MTALIDYIITSEWNGGYVIEVSVANTGDTTIHDYKVGFTLPAEVDTVWNGVVTDHSGDAWVVMDDDEKNDLRAGETITFKMKVLTTRDGIEPTNFTVNGELAEVAPRPDETPDAFVDGVAVVAAGASAAEIQALLDKAPEGGVVRLEAGTFTLDAQLTITRSDVTLEGAGSGKTTIVFTDAALDDGPGIHVAGTKTVHAGGLHADVAKGQNSITLTEDHGLWVGDTVRLWQDNDTEFLNQIEDWDWRMNDVPLRTSMAKVVAIDGGTVTLDRGVHFDMEAALGKVERVDTLSGVTLQGFDVRFQLGTPDYTLFENVHTHLDRYRAIELEGTVGARVSDIGVYDGPSVAFEFTRSMDMVADRLTARGAFNKGDNGNGYAYELRESYDGVFTKLQDGDMRHGVVFASWASSVNNRIHVDYTDRDVNFHGGRDTGNVVHVEKSLREAAADDISTTVWWNEGETFGAPTDKTANQVLFDYVIGSRRDDDIQGVDTGVYLNGRHGHDTLRGGAGDDILEGGRNDDLLLGGDGVDTARYERAFSEYVVSYDDQGRVLIDGYASDDILVDVEKAVFADGTMLDLKTLQATPGAPTARPTPDEIVPQEDVYFPGSTPATQPQLTATTLTESRWSAGYVMAVEITNHGDEPLADPQVSFRLPVAIDTLYGARLVARSGDTYTIAGELAEPLEPGATMRFCFKAYDDVSHEPEALTVNGIAVEAGVALPDAGTPAVADETGGLDPNTLTDVTSEITSSWSTGYVTELTITNTSDVPVDDASVTFDLPAVIDTIYSAVLTDHGNDRYTIHDDSGPINLGPGESWSVKYKVYDDARPLPKVVSVDGHADLGLAGIGLPDPTMKGTSADETLNGTSGDDVIDGRGGADTFAGGLGDDIYRIDSSADRVIEWAGQGRDIIDTTVSRSLEAGVEVLRAVGSGSLSLTGNMQANVLVGNAADNVLSGGLGRDAMEGGAGADVFHFGSLLDSRADAPDVIVDFRKSDGDRIDLSTVDADALTEGDQAFTWIGDGGFSGIAGELRREGDLVQADVDGDGVVDMAIEVRNAPLDGGDFLL</sequence>
<name>K9HKA1_9PROT</name>
<dbReference type="SUPFAM" id="SSF51120">
    <property type="entry name" value="beta-Roll"/>
    <property type="match status" value="3"/>
</dbReference>
<dbReference type="PROSITE" id="PS00330">
    <property type="entry name" value="HEMOLYSIN_CALCIUM"/>
    <property type="match status" value="1"/>
</dbReference>
<dbReference type="Pfam" id="PF00553">
    <property type="entry name" value="CBM_2"/>
    <property type="match status" value="3"/>
</dbReference>
<proteinExistence type="predicted"/>
<dbReference type="Gene3D" id="2.60.40.290">
    <property type="match status" value="3"/>
</dbReference>
<evidence type="ECO:0000256" key="2">
    <source>
        <dbReference type="ARBA" id="ARBA00004613"/>
    </source>
</evidence>
<gene>
    <name evidence="6" type="ORF">C882_4120</name>
</gene>
<comment type="subcellular location">
    <subcellularLocation>
        <location evidence="2">Secreted</location>
    </subcellularLocation>
</comment>
<evidence type="ECO:0000259" key="5">
    <source>
        <dbReference type="PROSITE" id="PS51173"/>
    </source>
</evidence>
<accession>K9HKA1</accession>
<dbReference type="InterPro" id="IPR011049">
    <property type="entry name" value="Serralysin-like_metalloprot_C"/>
</dbReference>
<dbReference type="GO" id="GO:0005615">
    <property type="term" value="C:extracellular space"/>
    <property type="evidence" value="ECO:0007669"/>
    <property type="project" value="InterPro"/>
</dbReference>
<evidence type="ECO:0000256" key="1">
    <source>
        <dbReference type="ARBA" id="ARBA00001913"/>
    </source>
</evidence>
<dbReference type="RefSeq" id="WP_009540228.1">
    <property type="nucleotide sequence ID" value="NZ_ANHY01000007.1"/>
</dbReference>
<dbReference type="Gene3D" id="2.150.10.10">
    <property type="entry name" value="Serralysin-like metalloprotease, C-terminal"/>
    <property type="match status" value="3"/>
</dbReference>
<comment type="caution">
    <text evidence="6">The sequence shown here is derived from an EMBL/GenBank/DDBJ whole genome shotgun (WGS) entry which is preliminary data.</text>
</comment>
<dbReference type="AlphaFoldDB" id="K9HKA1"/>
<comment type="cofactor">
    <cofactor evidence="1">
        <name>Ca(2+)</name>
        <dbReference type="ChEBI" id="CHEBI:29108"/>
    </cofactor>
</comment>
<keyword evidence="3" id="KW-0964">Secreted</keyword>
<dbReference type="eggNOG" id="COG2931">
    <property type="taxonomic scope" value="Bacteria"/>
</dbReference>
<dbReference type="InterPro" id="IPR011050">
    <property type="entry name" value="Pectin_lyase_fold/virulence"/>
</dbReference>
<dbReference type="EMBL" id="ANHY01000007">
    <property type="protein sequence ID" value="EKV30783.1"/>
    <property type="molecule type" value="Genomic_DNA"/>
</dbReference>
<dbReference type="STRING" id="1238182.C882_4120"/>
<dbReference type="InterPro" id="IPR018511">
    <property type="entry name" value="Hemolysin-typ_Ca-bd_CS"/>
</dbReference>
<dbReference type="PROSITE" id="PS51173">
    <property type="entry name" value="CBM2"/>
    <property type="match status" value="1"/>
</dbReference>
<dbReference type="GO" id="GO:0030247">
    <property type="term" value="F:polysaccharide binding"/>
    <property type="evidence" value="ECO:0007669"/>
    <property type="project" value="UniProtKB-UniRule"/>
</dbReference>
<dbReference type="InterPro" id="IPR013858">
    <property type="entry name" value="Peptidase_M10B_C"/>
</dbReference>
<dbReference type="InterPro" id="IPR012291">
    <property type="entry name" value="CBM2_carb-bd_dom_sf"/>
</dbReference>
<dbReference type="InterPro" id="IPR008965">
    <property type="entry name" value="CBM2/CBM3_carb-bd_dom_sf"/>
</dbReference>
<evidence type="ECO:0000313" key="6">
    <source>
        <dbReference type="EMBL" id="EKV30783.1"/>
    </source>
</evidence>
<dbReference type="PATRIC" id="fig|1238182.3.peg.1782"/>
<organism evidence="6 7">
    <name type="scientific">Caenispirillum salinarum AK4</name>
    <dbReference type="NCBI Taxonomy" id="1238182"/>
    <lineage>
        <taxon>Bacteria</taxon>
        <taxon>Pseudomonadati</taxon>
        <taxon>Pseudomonadota</taxon>
        <taxon>Alphaproteobacteria</taxon>
        <taxon>Rhodospirillales</taxon>
        <taxon>Novispirillaceae</taxon>
        <taxon>Caenispirillum</taxon>
    </lineage>
</organism>
<dbReference type="OrthoDB" id="7366341at2"/>
<keyword evidence="4" id="KW-0677">Repeat</keyword>
<dbReference type="GO" id="GO:0005509">
    <property type="term" value="F:calcium ion binding"/>
    <property type="evidence" value="ECO:0007669"/>
    <property type="project" value="InterPro"/>
</dbReference>
<dbReference type="Gene3D" id="2.160.20.10">
    <property type="entry name" value="Single-stranded right-handed beta-helix, Pectin lyase-like"/>
    <property type="match status" value="1"/>
</dbReference>